<name>A0ACC2X2E7_9TREE</name>
<organism evidence="1 2">
    <name type="scientific">Naganishia adeliensis</name>
    <dbReference type="NCBI Taxonomy" id="92952"/>
    <lineage>
        <taxon>Eukaryota</taxon>
        <taxon>Fungi</taxon>
        <taxon>Dikarya</taxon>
        <taxon>Basidiomycota</taxon>
        <taxon>Agaricomycotina</taxon>
        <taxon>Tremellomycetes</taxon>
        <taxon>Filobasidiales</taxon>
        <taxon>Filobasidiaceae</taxon>
        <taxon>Naganishia</taxon>
    </lineage>
</organism>
<reference evidence="1" key="1">
    <citation type="submission" date="2023-04" db="EMBL/GenBank/DDBJ databases">
        <title>Draft Genome sequencing of Naganishia species isolated from polar environments using Oxford Nanopore Technology.</title>
        <authorList>
            <person name="Leo P."/>
            <person name="Venkateswaran K."/>
        </authorList>
    </citation>
    <scope>NUCLEOTIDE SEQUENCE</scope>
    <source>
        <strain evidence="1">MNA-CCFEE 5262</strain>
    </source>
</reference>
<gene>
    <name evidence="1" type="ORF">QFC20_000154</name>
</gene>
<keyword evidence="2" id="KW-1185">Reference proteome</keyword>
<sequence>MTNPDLVTKFPLPTISDDGKEALDQLLKDTEEEGKVPPVFFAACNAQDILYENQQGWVEKDKPERGRINEDTSHAIQVACLQLVEQGKIGVDDAETLAKYVPELALENLQILEGYDDNTGRAIYRKPKTGITLRMLLTHTAGLFYTFMQAPKDPRVARWAKENNPKGLFEAEEPKEWLTPLLYEPGTSFIYSTSIDWAGVLVSRISGLSLEDYFQEKMFKPLGLKDTTFIPRDDIRERLMKVWARPAGGPLVPLPGKPVGKPETIDDLKSYSGGGGLYGTTREYLKFLQAILACSGKNPNPPSFRLIKPETYDLLFEPAMPPLDDKNDCLTKLVEMKGRSGYMNPHPTTDTVQHSLGLSLELTDSKHGRLMGSGSWSGMAKTMGVCNTQLLEENAENWGKVFNAFERTLYDHLQ</sequence>
<comment type="caution">
    <text evidence="1">The sequence shown here is derived from an EMBL/GenBank/DDBJ whole genome shotgun (WGS) entry which is preliminary data.</text>
</comment>
<evidence type="ECO:0000313" key="2">
    <source>
        <dbReference type="Proteomes" id="UP001230649"/>
    </source>
</evidence>
<dbReference type="Proteomes" id="UP001230649">
    <property type="component" value="Unassembled WGS sequence"/>
</dbReference>
<proteinExistence type="predicted"/>
<dbReference type="EMBL" id="JASBWS010000001">
    <property type="protein sequence ID" value="KAJ9117873.1"/>
    <property type="molecule type" value="Genomic_DNA"/>
</dbReference>
<protein>
    <submittedName>
        <fullName evidence="1">Uncharacterized protein</fullName>
    </submittedName>
</protein>
<evidence type="ECO:0000313" key="1">
    <source>
        <dbReference type="EMBL" id="KAJ9117873.1"/>
    </source>
</evidence>
<accession>A0ACC2X2E7</accession>